<dbReference type="RefSeq" id="WP_007199916.1">
    <property type="nucleotide sequence ID" value="NZ_CM002917.1"/>
</dbReference>
<dbReference type="PANTHER" id="PTHR36973">
    <property type="entry name" value="SLL1456 PROTEIN-RELATED"/>
    <property type="match status" value="1"/>
</dbReference>
<dbReference type="Gene3D" id="3.40.50.150">
    <property type="entry name" value="Vaccinia Virus protein VP39"/>
    <property type="match status" value="1"/>
</dbReference>
<dbReference type="GO" id="GO:0008171">
    <property type="term" value="F:O-methyltransferase activity"/>
    <property type="evidence" value="ECO:0007669"/>
    <property type="project" value="TreeGrafter"/>
</dbReference>
<dbReference type="GO" id="GO:0032259">
    <property type="term" value="P:methylation"/>
    <property type="evidence" value="ECO:0007669"/>
    <property type="project" value="UniProtKB-KW"/>
</dbReference>
<keyword evidence="2" id="KW-0808">Transferase</keyword>
<keyword evidence="2" id="KW-0489">Methyltransferase</keyword>
<reference evidence="2 3" key="2">
    <citation type="submission" date="2012-06" db="EMBL/GenBank/DDBJ databases">
        <authorList>
            <person name="Fiebig A."/>
        </authorList>
    </citation>
    <scope>NUCLEOTIDE SEQUENCE [LARGE SCALE GENOMIC DNA]</scope>
    <source>
        <strain evidence="2 3">DFL-43</strain>
    </source>
</reference>
<sequence>MSAIDNVIAAFIPSGLALSLARRLMKSAGLGHGGIVAKSGEMKAVAAALSQAGVNTSAPLLFDVGANIGEWTLAAKQMWPDAEVHVFEPSAKHLERLGPAIAGLKSLSINPVALGAEAGEATLYKNAGITGLASMTKRDLTYIGLTMDLSETIRVETLDHYCVEKGVSSIDLLKIDVEGHELDVLRGGLSLLDQRKIAVVQFEFGGCNIDTRTFFKDFFDFFDHRGYALHIIGPGGRLNPVTRYREFNEQFSTTNYVAIRRKG</sequence>
<dbReference type="eggNOG" id="COG0438">
    <property type="taxonomic scope" value="Bacteria"/>
</dbReference>
<evidence type="ECO:0000313" key="3">
    <source>
        <dbReference type="Proteomes" id="UP000004291"/>
    </source>
</evidence>
<reference evidence="2 3" key="1">
    <citation type="submission" date="2007-10" db="EMBL/GenBank/DDBJ databases">
        <authorList>
            <person name="Wagner-Dobler I."/>
            <person name="Ferriera S."/>
            <person name="Johnson J."/>
            <person name="Kravitz S."/>
            <person name="Beeson K."/>
            <person name="Sutton G."/>
            <person name="Rogers Y.-H."/>
            <person name="Friedman R."/>
            <person name="Frazier M."/>
            <person name="Venter J.C."/>
        </authorList>
    </citation>
    <scope>NUCLEOTIDE SEQUENCE [LARGE SCALE GENOMIC DNA]</scope>
    <source>
        <strain evidence="2 3">DFL-43</strain>
    </source>
</reference>
<dbReference type="InterPro" id="IPR006342">
    <property type="entry name" value="FkbM_mtfrase"/>
</dbReference>
<dbReference type="HOGENOM" id="CLU_068034_0_0_5"/>
<comment type="caution">
    <text evidence="2">The sequence shown here is derived from an EMBL/GenBank/DDBJ whole genome shotgun (WGS) entry which is preliminary data.</text>
</comment>
<dbReference type="InterPro" id="IPR029063">
    <property type="entry name" value="SAM-dependent_MTases_sf"/>
</dbReference>
<dbReference type="NCBIfam" id="TIGR01444">
    <property type="entry name" value="fkbM_fam"/>
    <property type="match status" value="1"/>
</dbReference>
<proteinExistence type="predicted"/>
<dbReference type="PANTHER" id="PTHR36973:SF4">
    <property type="entry name" value="NODULATION PROTEIN"/>
    <property type="match status" value="1"/>
</dbReference>
<gene>
    <name evidence="2" type="ORF">HPDFL43_20862</name>
</gene>
<dbReference type="Proteomes" id="UP000004291">
    <property type="component" value="Chromosome"/>
</dbReference>
<dbReference type="AlphaFoldDB" id="A9CXM0"/>
<accession>A9CXM0</accession>
<protein>
    <submittedName>
        <fullName evidence="2">Methyltransferase, FkbM family</fullName>
    </submittedName>
</protein>
<dbReference type="EMBL" id="ABIA03000001">
    <property type="protein sequence ID" value="EDQ35685.1"/>
    <property type="molecule type" value="Genomic_DNA"/>
</dbReference>
<dbReference type="STRING" id="411684.HPDFL43_20862"/>
<dbReference type="SUPFAM" id="SSF53335">
    <property type="entry name" value="S-adenosyl-L-methionine-dependent methyltransferases"/>
    <property type="match status" value="1"/>
</dbReference>
<keyword evidence="3" id="KW-1185">Reference proteome</keyword>
<dbReference type="Pfam" id="PF05050">
    <property type="entry name" value="Methyltransf_21"/>
    <property type="match status" value="1"/>
</dbReference>
<name>A9CXM0_HOEPD</name>
<dbReference type="OrthoDB" id="7272699at2"/>
<dbReference type="InterPro" id="IPR053188">
    <property type="entry name" value="FkbM_Methyltransferase"/>
</dbReference>
<evidence type="ECO:0000259" key="1">
    <source>
        <dbReference type="Pfam" id="PF05050"/>
    </source>
</evidence>
<organism evidence="2 3">
    <name type="scientific">Hoeflea phototrophica (strain DSM 17068 / NCIMB 14078 / DFL-43)</name>
    <dbReference type="NCBI Taxonomy" id="411684"/>
    <lineage>
        <taxon>Bacteria</taxon>
        <taxon>Pseudomonadati</taxon>
        <taxon>Pseudomonadota</taxon>
        <taxon>Alphaproteobacteria</taxon>
        <taxon>Hyphomicrobiales</taxon>
        <taxon>Rhizobiaceae</taxon>
        <taxon>Hoeflea</taxon>
    </lineage>
</organism>
<feature type="domain" description="Methyltransferase FkbM" evidence="1">
    <location>
        <begin position="63"/>
        <end position="227"/>
    </location>
</feature>
<evidence type="ECO:0000313" key="2">
    <source>
        <dbReference type="EMBL" id="EDQ35685.1"/>
    </source>
</evidence>